<reference evidence="1 2" key="1">
    <citation type="submission" date="2018-12" db="EMBL/GenBank/DDBJ databases">
        <authorList>
            <consortium name="Pathogen Informatics"/>
        </authorList>
    </citation>
    <scope>NUCLEOTIDE SEQUENCE [LARGE SCALE GENOMIC DNA]</scope>
    <source>
        <strain evidence="1 2">NCTC7102</strain>
    </source>
</reference>
<keyword evidence="1" id="KW-0436">Ligase</keyword>
<dbReference type="AlphaFoldDB" id="A0A447JNE6"/>
<dbReference type="InterPro" id="IPR036565">
    <property type="entry name" value="Mur-like_cat_sf"/>
</dbReference>
<name>A0A447JNE6_SALET</name>
<evidence type="ECO:0000313" key="1">
    <source>
        <dbReference type="EMBL" id="VDY45629.1"/>
    </source>
</evidence>
<dbReference type="EC" id="6.3.2.13" evidence="1"/>
<dbReference type="SUPFAM" id="SSF53623">
    <property type="entry name" value="MurD-like peptide ligases, catalytic domain"/>
    <property type="match status" value="1"/>
</dbReference>
<evidence type="ECO:0000313" key="2">
    <source>
        <dbReference type="Proteomes" id="UP000281393"/>
    </source>
</evidence>
<organism evidence="1 2">
    <name type="scientific">Salmonella enterica subsp. enterica serovar Daytona</name>
    <dbReference type="NCBI Taxonomy" id="1962639"/>
    <lineage>
        <taxon>Bacteria</taxon>
        <taxon>Pseudomonadati</taxon>
        <taxon>Pseudomonadota</taxon>
        <taxon>Gammaproteobacteria</taxon>
        <taxon>Enterobacterales</taxon>
        <taxon>Enterobacteriaceae</taxon>
        <taxon>Salmonella</taxon>
    </lineage>
</organism>
<sequence>MLYSTHHHGQAIVNADDEVGRRWLASLPDAVAVSMEGHINPNCHGRWLKAEAVEYHDRGATIRFASSWGDGEIGKPPDGRV</sequence>
<dbReference type="EMBL" id="LR133909">
    <property type="protein sequence ID" value="VDY45629.1"/>
    <property type="molecule type" value="Genomic_DNA"/>
</dbReference>
<dbReference type="Proteomes" id="UP000281393">
    <property type="component" value="Chromosome"/>
</dbReference>
<proteinExistence type="predicted"/>
<accession>A0A447JNE6</accession>
<dbReference type="Gene3D" id="3.40.1190.10">
    <property type="entry name" value="Mur-like, catalytic domain"/>
    <property type="match status" value="1"/>
</dbReference>
<dbReference type="GO" id="GO:0008765">
    <property type="term" value="F:UDP-N-acetylmuramoylalanyl-D-glutamate-2,6-diaminopimelate ligase activity"/>
    <property type="evidence" value="ECO:0007669"/>
    <property type="project" value="UniProtKB-EC"/>
</dbReference>
<protein>
    <submittedName>
        <fullName evidence="1">UDP-N-acetylmuramoylalanyl-D-glutamate--2, 6-diaminopim ligase</fullName>
        <ecNumber evidence="1">6.3.2.13</ecNumber>
    </submittedName>
</protein>
<gene>
    <name evidence="1" type="primary">murE_3</name>
    <name evidence="1" type="ORF">NCTC7102_05009</name>
</gene>
<dbReference type="GO" id="GO:0005524">
    <property type="term" value="F:ATP binding"/>
    <property type="evidence" value="ECO:0007669"/>
    <property type="project" value="InterPro"/>
</dbReference>